<dbReference type="GO" id="GO:0016810">
    <property type="term" value="F:hydrolase activity, acting on carbon-nitrogen (but not peptide) bonds"/>
    <property type="evidence" value="ECO:0007669"/>
    <property type="project" value="InterPro"/>
</dbReference>
<dbReference type="FunFam" id="3.20.20.140:FF:000042">
    <property type="entry name" value="Isoaspartyl dipeptidase"/>
    <property type="match status" value="1"/>
</dbReference>
<dbReference type="InterPro" id="IPR032466">
    <property type="entry name" value="Metal_Hydrolase"/>
</dbReference>
<dbReference type="Pfam" id="PF07969">
    <property type="entry name" value="Amidohydro_3"/>
    <property type="match status" value="1"/>
</dbReference>
<evidence type="ECO:0000259" key="1">
    <source>
        <dbReference type="Pfam" id="PF07969"/>
    </source>
</evidence>
<sequence length="469" mass="49398">MSMGGGVGVCASLVVTGALSGHDATVLLPAIYLMGNPVQNVGRCLGTAGVHPRYYPHIIAVCVINALVSIWGNAGYCLKRTIMDCSILNLTLFQRGHVYAPDDLGQQDILVANGKIVAIAPTIAAKDFPGCQQVDLHGDIVCPGFIDQHVHLIGGGGEAGPHTRTPEVRLSRLVEAGITSVVGLLGTDGITRHPESLLAKTRALEYEGISAWMLTGAYSLPSPTITGSVDRDVALIDKVIGVKCAVSDHRSSAPNSAALATMAAQSRVGGLLGQKPGISVFHMGDSPHMLEPLYDILANADVPITKLLPTHVNRAEPLFQAALEYALDGGYIDITSSIDEPIDPATAIVTALRHEVPLSRITLSSDGNGSQPEFDEHGNLTGIGVAGFESLIGTLRQLVTQHKLPLEQALRPLTRTVAEFLGFEHKGRLAAGCDADILVLNQALEVSHLWAKGKAVVKDGKACVKGTFE</sequence>
<dbReference type="Gene3D" id="2.30.40.10">
    <property type="entry name" value="Urease, subunit C, domain 1"/>
    <property type="match status" value="1"/>
</dbReference>
<dbReference type="NCBIfam" id="TIGR01975">
    <property type="entry name" value="isoAsp_dipep"/>
    <property type="match status" value="1"/>
</dbReference>
<organism evidence="2 3">
    <name type="scientific">Citrobacter koseri</name>
    <name type="common">Citrobacter diversus</name>
    <dbReference type="NCBI Taxonomy" id="545"/>
    <lineage>
        <taxon>Bacteria</taxon>
        <taxon>Pseudomonadati</taxon>
        <taxon>Pseudomonadota</taxon>
        <taxon>Gammaproteobacteria</taxon>
        <taxon>Enterobacterales</taxon>
        <taxon>Enterobacteriaceae</taxon>
        <taxon>Citrobacter</taxon>
    </lineage>
</organism>
<protein>
    <submittedName>
        <fullName evidence="2">Isoaspartyl dipeptidase</fullName>
        <ecNumber evidence="2">3.4.19.-</ecNumber>
    </submittedName>
</protein>
<proteinExistence type="predicted"/>
<name>A0A2X2VBU4_CITKO</name>
<dbReference type="EMBL" id="UAVY01000004">
    <property type="protein sequence ID" value="SQB28352.1"/>
    <property type="molecule type" value="Genomic_DNA"/>
</dbReference>
<dbReference type="EC" id="3.4.19.-" evidence="2"/>
<evidence type="ECO:0000313" key="2">
    <source>
        <dbReference type="EMBL" id="SQB28352.1"/>
    </source>
</evidence>
<dbReference type="PANTHER" id="PTHR11647">
    <property type="entry name" value="HYDRANTOINASE/DIHYDROPYRIMIDINASE FAMILY MEMBER"/>
    <property type="match status" value="1"/>
</dbReference>
<evidence type="ECO:0000313" key="3">
    <source>
        <dbReference type="Proteomes" id="UP000251584"/>
    </source>
</evidence>
<dbReference type="InterPro" id="IPR013108">
    <property type="entry name" value="Amidohydro_3"/>
</dbReference>
<dbReference type="Gene3D" id="3.20.20.140">
    <property type="entry name" value="Metal-dependent hydrolases"/>
    <property type="match status" value="1"/>
</dbReference>
<dbReference type="SUPFAM" id="SSF51556">
    <property type="entry name" value="Metallo-dependent hydrolases"/>
    <property type="match status" value="1"/>
</dbReference>
<dbReference type="GO" id="GO:0008798">
    <property type="term" value="F:beta-aspartyl-peptidase activity"/>
    <property type="evidence" value="ECO:0007669"/>
    <property type="project" value="InterPro"/>
</dbReference>
<dbReference type="AlphaFoldDB" id="A0A2X2VBU4"/>
<reference evidence="2 3" key="1">
    <citation type="submission" date="2018-06" db="EMBL/GenBank/DDBJ databases">
        <authorList>
            <consortium name="Pathogen Informatics"/>
            <person name="Doyle S."/>
        </authorList>
    </citation>
    <scope>NUCLEOTIDE SEQUENCE [LARGE SCALE GENOMIC DNA]</scope>
    <source>
        <strain evidence="2 3">NCTC10786</strain>
    </source>
</reference>
<keyword evidence="2" id="KW-0378">Hydrolase</keyword>
<dbReference type="PANTHER" id="PTHR11647:SF1">
    <property type="entry name" value="COLLAPSIN RESPONSE MEDIATOR PROTEIN"/>
    <property type="match status" value="1"/>
</dbReference>
<dbReference type="InterPro" id="IPR010229">
    <property type="entry name" value="Pept_M38_dipep"/>
</dbReference>
<feature type="domain" description="Amidohydrolase 3" evidence="1">
    <location>
        <begin position="402"/>
        <end position="445"/>
    </location>
</feature>
<dbReference type="InterPro" id="IPR050378">
    <property type="entry name" value="Metallo-dep_Hydrolases_sf"/>
</dbReference>
<dbReference type="SUPFAM" id="SSF51338">
    <property type="entry name" value="Composite domain of metallo-dependent hydrolases"/>
    <property type="match status" value="1"/>
</dbReference>
<accession>A0A2X2VBU4</accession>
<gene>
    <name evidence="2" type="primary">iadA</name>
    <name evidence="2" type="ORF">NCTC10786_02290</name>
</gene>
<dbReference type="InterPro" id="IPR011059">
    <property type="entry name" value="Metal-dep_hydrolase_composite"/>
</dbReference>
<dbReference type="Proteomes" id="UP000251584">
    <property type="component" value="Unassembled WGS sequence"/>
</dbReference>